<dbReference type="PROSITE" id="PS51194">
    <property type="entry name" value="HELICASE_CTER"/>
    <property type="match status" value="1"/>
</dbReference>
<keyword evidence="13" id="KW-1185">Reference proteome</keyword>
<comment type="similarity">
    <text evidence="9">In the N-terminal section; belongs to the UvrB family.</text>
</comment>
<dbReference type="Gene3D" id="3.90.1150.50">
    <property type="entry name" value="Transcription-repair-coupling factor, D7 domain"/>
    <property type="match status" value="1"/>
</dbReference>
<dbReference type="SUPFAM" id="SSF52540">
    <property type="entry name" value="P-loop containing nucleoside triphosphate hydrolases"/>
    <property type="match status" value="4"/>
</dbReference>
<comment type="similarity">
    <text evidence="9">In the C-terminal section; belongs to the helicase family. RecG subfamily.</text>
</comment>
<evidence type="ECO:0000256" key="1">
    <source>
        <dbReference type="ARBA" id="ARBA00022490"/>
    </source>
</evidence>
<dbReference type="Proteomes" id="UP001628193">
    <property type="component" value="Unassembled WGS sequence"/>
</dbReference>
<dbReference type="InterPro" id="IPR003711">
    <property type="entry name" value="CarD-like/TRCF_RID"/>
</dbReference>
<dbReference type="HAMAP" id="MF_00969">
    <property type="entry name" value="TRCF"/>
    <property type="match status" value="1"/>
</dbReference>
<dbReference type="InterPro" id="IPR048635">
    <property type="entry name" value="MFD_D3"/>
</dbReference>
<dbReference type="InterPro" id="IPR047112">
    <property type="entry name" value="RecG/Mfd"/>
</dbReference>
<dbReference type="EMBL" id="BAAFGK010000004">
    <property type="protein sequence ID" value="GAB0058367.1"/>
    <property type="molecule type" value="Genomic_DNA"/>
</dbReference>
<comment type="subcellular location">
    <subcellularLocation>
        <location evidence="9">Cytoplasm</location>
    </subcellularLocation>
</comment>
<evidence type="ECO:0000256" key="2">
    <source>
        <dbReference type="ARBA" id="ARBA00022741"/>
    </source>
</evidence>
<keyword evidence="8 9" id="KW-0234">DNA repair</keyword>
<evidence type="ECO:0000313" key="13">
    <source>
        <dbReference type="Proteomes" id="UP001628193"/>
    </source>
</evidence>
<keyword evidence="6 9" id="KW-0067">ATP-binding</keyword>
<evidence type="ECO:0000259" key="10">
    <source>
        <dbReference type="PROSITE" id="PS51192"/>
    </source>
</evidence>
<keyword evidence="4 9" id="KW-0378">Hydrolase</keyword>
<dbReference type="InterPro" id="IPR014001">
    <property type="entry name" value="Helicase_ATP-bd"/>
</dbReference>
<dbReference type="InterPro" id="IPR004576">
    <property type="entry name" value="Mfd"/>
</dbReference>
<reference evidence="12 13" key="1">
    <citation type="submission" date="2024-09" db="EMBL/GenBank/DDBJ databases">
        <title>Draft genome sequence of Candidatus Magnetaquicoccaceae bacterium FCR-1.</title>
        <authorList>
            <person name="Shimoshige H."/>
            <person name="Shimamura S."/>
            <person name="Taoka A."/>
            <person name="Kobayashi H."/>
            <person name="Maekawa T."/>
        </authorList>
    </citation>
    <scope>NUCLEOTIDE SEQUENCE [LARGE SCALE GENOMIC DNA]</scope>
    <source>
        <strain evidence="12 13">FCR-1</strain>
    </source>
</reference>
<evidence type="ECO:0000313" key="12">
    <source>
        <dbReference type="EMBL" id="GAB0058367.1"/>
    </source>
</evidence>
<dbReference type="EC" id="3.6.4.-" evidence="9"/>
<feature type="domain" description="Helicase C-terminal" evidence="11">
    <location>
        <begin position="815"/>
        <end position="969"/>
    </location>
</feature>
<comment type="function">
    <text evidence="9">Couples transcription and DNA repair by recognizing RNA polymerase (RNAP) stalled at DNA lesions. Mediates ATP-dependent release of RNAP and its truncated transcript from the DNA, and recruitment of nucleotide excision repair machinery to the damaged site.</text>
</comment>
<dbReference type="InterPro" id="IPR001650">
    <property type="entry name" value="Helicase_C-like"/>
</dbReference>
<dbReference type="Pfam" id="PF02559">
    <property type="entry name" value="CarD_TRCF_RID"/>
    <property type="match status" value="1"/>
</dbReference>
<dbReference type="CDD" id="cd18810">
    <property type="entry name" value="SF2_C_TRCF"/>
    <property type="match status" value="1"/>
</dbReference>
<keyword evidence="2 9" id="KW-0547">Nucleotide-binding</keyword>
<keyword evidence="3 9" id="KW-0227">DNA damage</keyword>
<dbReference type="NCBIfam" id="TIGR00580">
    <property type="entry name" value="mfd"/>
    <property type="match status" value="1"/>
</dbReference>
<evidence type="ECO:0000256" key="3">
    <source>
        <dbReference type="ARBA" id="ARBA00022763"/>
    </source>
</evidence>
<dbReference type="Gene3D" id="3.40.50.300">
    <property type="entry name" value="P-loop containing nucleotide triphosphate hydrolases"/>
    <property type="match status" value="2"/>
</dbReference>
<dbReference type="Gene3D" id="3.30.2060.10">
    <property type="entry name" value="Penicillin-binding protein 1b domain"/>
    <property type="match status" value="1"/>
</dbReference>
<dbReference type="InterPro" id="IPR005118">
    <property type="entry name" value="TRCF_C"/>
</dbReference>
<comment type="caution">
    <text evidence="12">The sequence shown here is derived from an EMBL/GenBank/DDBJ whole genome shotgun (WGS) entry which is preliminary data.</text>
</comment>
<dbReference type="Pfam" id="PF00270">
    <property type="entry name" value="DEAD"/>
    <property type="match status" value="1"/>
</dbReference>
<accession>A0ABQ0CBV2</accession>
<dbReference type="Gene3D" id="3.40.50.11180">
    <property type="match status" value="1"/>
</dbReference>
<dbReference type="SMART" id="SM00490">
    <property type="entry name" value="HELICc"/>
    <property type="match status" value="1"/>
</dbReference>
<evidence type="ECO:0000256" key="9">
    <source>
        <dbReference type="HAMAP-Rule" id="MF_00969"/>
    </source>
</evidence>
<name>A0ABQ0CBV2_9PROT</name>
<evidence type="ECO:0000256" key="6">
    <source>
        <dbReference type="ARBA" id="ARBA00022840"/>
    </source>
</evidence>
<dbReference type="Pfam" id="PF00271">
    <property type="entry name" value="Helicase_C"/>
    <property type="match status" value="1"/>
</dbReference>
<dbReference type="SMART" id="SM01058">
    <property type="entry name" value="CarD_TRCF"/>
    <property type="match status" value="1"/>
</dbReference>
<dbReference type="Gene3D" id="2.40.10.170">
    <property type="match status" value="1"/>
</dbReference>
<dbReference type="PANTHER" id="PTHR47964">
    <property type="entry name" value="ATP-DEPENDENT DNA HELICASE HOMOLOG RECG, CHLOROPLASTIC"/>
    <property type="match status" value="1"/>
</dbReference>
<evidence type="ECO:0000256" key="4">
    <source>
        <dbReference type="ARBA" id="ARBA00022801"/>
    </source>
</evidence>
<organism evidence="12 13">
    <name type="scientific">Candidatus Magnetaquiglobus chichijimensis</name>
    <dbReference type="NCBI Taxonomy" id="3141448"/>
    <lineage>
        <taxon>Bacteria</taxon>
        <taxon>Pseudomonadati</taxon>
        <taxon>Pseudomonadota</taxon>
        <taxon>Magnetococcia</taxon>
        <taxon>Magnetococcales</taxon>
        <taxon>Candidatus Magnetaquicoccaceae</taxon>
        <taxon>Candidatus Magnetaquiglobus</taxon>
    </lineage>
</organism>
<dbReference type="InterPro" id="IPR036101">
    <property type="entry name" value="CarD-like/TRCF_RID_sf"/>
</dbReference>
<dbReference type="PANTHER" id="PTHR47964:SF1">
    <property type="entry name" value="ATP-DEPENDENT DNA HELICASE HOMOLOG RECG, CHLOROPLASTIC"/>
    <property type="match status" value="1"/>
</dbReference>
<evidence type="ECO:0000256" key="8">
    <source>
        <dbReference type="ARBA" id="ARBA00023204"/>
    </source>
</evidence>
<dbReference type="Pfam" id="PF03461">
    <property type="entry name" value="TRCF"/>
    <property type="match status" value="1"/>
</dbReference>
<dbReference type="Pfam" id="PF21132">
    <property type="entry name" value="MFD_D3"/>
    <property type="match status" value="1"/>
</dbReference>
<feature type="domain" description="Helicase ATP-binding" evidence="10">
    <location>
        <begin position="633"/>
        <end position="794"/>
    </location>
</feature>
<dbReference type="SMART" id="SM00487">
    <property type="entry name" value="DEXDc"/>
    <property type="match status" value="1"/>
</dbReference>
<dbReference type="Gene3D" id="3.40.50.11140">
    <property type="match status" value="1"/>
</dbReference>
<evidence type="ECO:0000259" key="11">
    <source>
        <dbReference type="PROSITE" id="PS51194"/>
    </source>
</evidence>
<dbReference type="InterPro" id="IPR027417">
    <property type="entry name" value="P-loop_NTPase"/>
</dbReference>
<dbReference type="SUPFAM" id="SSF141259">
    <property type="entry name" value="CarD-like"/>
    <property type="match status" value="1"/>
</dbReference>
<dbReference type="SMART" id="SM00982">
    <property type="entry name" value="TRCF"/>
    <property type="match status" value="1"/>
</dbReference>
<gene>
    <name evidence="9 12" type="primary">mfd</name>
    <name evidence="12" type="ORF">SIID45300_02716</name>
</gene>
<sequence length="1166" mass="129674">MDRRGSPHPLLGNAPGAALAWLAVECTRHIPGPVVVVTGSTTRAESLYREMLFFADQLQPALTLLPFPSWETLPFERLSPYGPIMGERIRALFRLTQTLGGGPISAGDVAGHTLTTLITTPAALMRRTVPHRHLASHGFSVAKGDQLDIAALRLFFSSAGYRAVAQVEEPGEFAIRGGIIDLFPPGREDPVRLELFGDEVETLRLFDPITQRSTDRIQSVQALPVSEVILTEETIRDFRAFFRQANGIGAAEDELYKQISKGEKAQGMEQYLPFFYSPAESFFDYLPPDTLFLLDGDALAEARHFEAEVTERLAQLDAEGSRDPFHPAPPRELYLTAEELTAQLDRFATFAISPQAAPGGISLGFDPAPRFILPPDPDQPEPPRPPLDLAGEAIRKAQSQGFQVCITAASMGQRERLRELLEDHKIPTGMIAHWRELASRPASTTCWLAVGDLESGFVHGRMGILLLTDSAIFGIKSKRRKTDPRYLDQLLAGFADLKEMDPVVHADHGVGRYGGLHSLEVGGIKNDFLLIHYAGTDKLYAPVENLDRVTKYIGGEEVPLDKLGGVKWEKTREKAKRKILEMAEELVRLQAQREAHQGFGFTPHDPLLEEFAAGFSFEETPDQTAAIEAVLADMASARPMDRLVCGDVGFGKTEVALRAAFRAVMDGKQVAVLTPTTILTQQHYETFLRRLAPYPVTVEILSRFRTPAEQKSAIELIAHGGVDIVVGTHRLLQKDVIFKDLGLLIVDEEQRFGVVHKERIKQLRATVDILTLTATPIPRTLHMAMSGLRDISIIATPPVNRLAIRTFVLPFDRQKVREAVLREIYRGGQVFFVHNRVEDIEKMAADLTELVPEARIGVAHGQMREGRLEKIMLSFYRQEFNLLVCTTIIENGVDIPTANTIIIHRADRFGLAQLHQLRGRVGRSKHRAYAYLFIPDPRSLTEDALRRLEAIESMGELGAGFTLATHDMEIRGVGNILGDEQSGQIEEVGFELYNQMLKEAVDALHAGHGQPLATEKKAEEAFSPVINLHLSTHIPDDYVPDVRQRLTLYKRIATLETADDLREMRAELTDRFGPLPDSTSNLLRVMGLKQACRRIKILKIDAGPKGASIQFHAQPQVKPEGIIQLLQEGGGAIRLNHETQTLGIKERAWEDPTRRIDELYAILGRL</sequence>
<evidence type="ECO:0000256" key="5">
    <source>
        <dbReference type="ARBA" id="ARBA00022806"/>
    </source>
</evidence>
<keyword evidence="1 9" id="KW-0963">Cytoplasm</keyword>
<dbReference type="SUPFAM" id="SSF143517">
    <property type="entry name" value="TRCF domain-like"/>
    <property type="match status" value="1"/>
</dbReference>
<evidence type="ECO:0000256" key="7">
    <source>
        <dbReference type="ARBA" id="ARBA00023125"/>
    </source>
</evidence>
<dbReference type="PROSITE" id="PS51192">
    <property type="entry name" value="HELICASE_ATP_BIND_1"/>
    <property type="match status" value="1"/>
</dbReference>
<dbReference type="CDD" id="cd17991">
    <property type="entry name" value="DEXHc_TRCF"/>
    <property type="match status" value="1"/>
</dbReference>
<dbReference type="InterPro" id="IPR041471">
    <property type="entry name" value="UvrB_inter"/>
</dbReference>
<dbReference type="GO" id="GO:0016787">
    <property type="term" value="F:hydrolase activity"/>
    <property type="evidence" value="ECO:0007669"/>
    <property type="project" value="UniProtKB-KW"/>
</dbReference>
<proteinExistence type="inferred from homology"/>
<dbReference type="InterPro" id="IPR011545">
    <property type="entry name" value="DEAD/DEAH_box_helicase_dom"/>
</dbReference>
<keyword evidence="5" id="KW-0347">Helicase</keyword>
<protein>
    <recommendedName>
        <fullName evidence="9">Transcription-repair-coupling factor</fullName>
        <shortName evidence="9">TRCF</shortName>
        <ecNumber evidence="9">3.6.4.-</ecNumber>
    </recommendedName>
</protein>
<dbReference type="InterPro" id="IPR037235">
    <property type="entry name" value="TRCF-like_C_D7"/>
</dbReference>
<keyword evidence="7 9" id="KW-0238">DNA-binding</keyword>
<dbReference type="Pfam" id="PF17757">
    <property type="entry name" value="UvrB_inter"/>
    <property type="match status" value="1"/>
</dbReference>